<keyword evidence="1" id="KW-0472">Membrane</keyword>
<dbReference type="Proteomes" id="UP000184225">
    <property type="component" value="Unassembled WGS sequence"/>
</dbReference>
<dbReference type="AlphaFoldDB" id="A0A1M6HPV4"/>
<feature type="transmembrane region" description="Helical" evidence="1">
    <location>
        <begin position="40"/>
        <end position="57"/>
    </location>
</feature>
<evidence type="ECO:0000256" key="1">
    <source>
        <dbReference type="SAM" id="Phobius"/>
    </source>
</evidence>
<keyword evidence="1" id="KW-1133">Transmembrane helix</keyword>
<accession>A0A1M6HPV4</accession>
<evidence type="ECO:0000313" key="2">
    <source>
        <dbReference type="EMBL" id="SHJ24217.1"/>
    </source>
</evidence>
<sequence>MCPTDTDAKTSKLALFTIFTPNLPLAGKLYKTVTTHLKKTILISIIFLTLLVGCGTSKKVFQNERIFNYENLNLNYALELEKKLKSEDISRTHKVGLGENIYPNKENYELEISRDFKRIIKPNFSLEVGYYFTKDSSIRVTTYEWNDLKKKSFKTEKQNLKTKKAFKKKFTELTEMLTEKFGEPTFSEIQSENQKDDGTYRDGIKWLNKNGMNAYLFAFGNPKGSYNQIRLSIYPN</sequence>
<dbReference type="EMBL" id="FQYY01000017">
    <property type="protein sequence ID" value="SHJ24217.1"/>
    <property type="molecule type" value="Genomic_DNA"/>
</dbReference>
<proteinExistence type="predicted"/>
<name>A0A1M6HPV4_9FLAO</name>
<dbReference type="OrthoDB" id="1453615at2"/>
<keyword evidence="1" id="KW-0812">Transmembrane</keyword>
<dbReference type="RefSeq" id="WP_073153720.1">
    <property type="nucleotide sequence ID" value="NZ_FQYY01000017.1"/>
</dbReference>
<dbReference type="STRING" id="579105.SAMN04488096_1175"/>
<gene>
    <name evidence="2" type="ORF">SAMN04488096_1175</name>
</gene>
<evidence type="ECO:0000313" key="3">
    <source>
        <dbReference type="Proteomes" id="UP000184225"/>
    </source>
</evidence>
<keyword evidence="3" id="KW-1185">Reference proteome</keyword>
<reference evidence="2 3" key="1">
    <citation type="submission" date="2016-11" db="EMBL/GenBank/DDBJ databases">
        <authorList>
            <person name="Jaros S."/>
            <person name="Januszkiewicz K."/>
            <person name="Wedrychowicz H."/>
        </authorList>
    </citation>
    <scope>NUCLEOTIDE SEQUENCE [LARGE SCALE GENOMIC DNA]</scope>
    <source>
        <strain evidence="2 3">DSM 21425</strain>
    </source>
</reference>
<protein>
    <submittedName>
        <fullName evidence="2">Uncharacterized protein</fullName>
    </submittedName>
</protein>
<organism evidence="2 3">
    <name type="scientific">Mesonia phycicola</name>
    <dbReference type="NCBI Taxonomy" id="579105"/>
    <lineage>
        <taxon>Bacteria</taxon>
        <taxon>Pseudomonadati</taxon>
        <taxon>Bacteroidota</taxon>
        <taxon>Flavobacteriia</taxon>
        <taxon>Flavobacteriales</taxon>
        <taxon>Flavobacteriaceae</taxon>
        <taxon>Mesonia</taxon>
    </lineage>
</organism>